<name>A0A0E9TBM7_ANGAN</name>
<reference evidence="1" key="2">
    <citation type="journal article" date="2015" name="Fish Shellfish Immunol.">
        <title>Early steps in the European eel (Anguilla anguilla)-Vibrio vulnificus interaction in the gills: Role of the RtxA13 toxin.</title>
        <authorList>
            <person name="Callol A."/>
            <person name="Pajuelo D."/>
            <person name="Ebbesson L."/>
            <person name="Teles M."/>
            <person name="MacKenzie S."/>
            <person name="Amaro C."/>
        </authorList>
    </citation>
    <scope>NUCLEOTIDE SEQUENCE</scope>
</reference>
<dbReference type="AlphaFoldDB" id="A0A0E9TBM7"/>
<evidence type="ECO:0000313" key="1">
    <source>
        <dbReference type="EMBL" id="JAH50822.1"/>
    </source>
</evidence>
<sequence>MPITAVFRFASSLQVSLCHLSALGNHSSSVGLSIK</sequence>
<protein>
    <submittedName>
        <fullName evidence="1">Uncharacterized protein</fullName>
    </submittedName>
</protein>
<proteinExistence type="predicted"/>
<reference evidence="1" key="1">
    <citation type="submission" date="2014-11" db="EMBL/GenBank/DDBJ databases">
        <authorList>
            <person name="Amaro Gonzalez C."/>
        </authorList>
    </citation>
    <scope>NUCLEOTIDE SEQUENCE</scope>
</reference>
<organism evidence="1">
    <name type="scientific">Anguilla anguilla</name>
    <name type="common">European freshwater eel</name>
    <name type="synonym">Muraena anguilla</name>
    <dbReference type="NCBI Taxonomy" id="7936"/>
    <lineage>
        <taxon>Eukaryota</taxon>
        <taxon>Metazoa</taxon>
        <taxon>Chordata</taxon>
        <taxon>Craniata</taxon>
        <taxon>Vertebrata</taxon>
        <taxon>Euteleostomi</taxon>
        <taxon>Actinopterygii</taxon>
        <taxon>Neopterygii</taxon>
        <taxon>Teleostei</taxon>
        <taxon>Anguilliformes</taxon>
        <taxon>Anguillidae</taxon>
        <taxon>Anguilla</taxon>
    </lineage>
</organism>
<accession>A0A0E9TBM7</accession>
<dbReference type="EMBL" id="GBXM01057755">
    <property type="protein sequence ID" value="JAH50822.1"/>
    <property type="molecule type" value="Transcribed_RNA"/>
</dbReference>